<dbReference type="EMBL" id="JAVFKY010000003">
    <property type="protein sequence ID" value="KAK5578668.1"/>
    <property type="molecule type" value="Genomic_DNA"/>
</dbReference>
<reference evidence="2 3" key="1">
    <citation type="submission" date="2023-11" db="EMBL/GenBank/DDBJ databases">
        <title>Dfirmibasis_genome.</title>
        <authorList>
            <person name="Edelbroek B."/>
            <person name="Kjellin J."/>
            <person name="Jerlstrom-Hultqvist J."/>
            <person name="Soderbom F."/>
        </authorList>
    </citation>
    <scope>NUCLEOTIDE SEQUENCE [LARGE SCALE GENOMIC DNA]</scope>
    <source>
        <strain evidence="2 3">TNS-C-14</strain>
    </source>
</reference>
<gene>
    <name evidence="2" type="ORF">RB653_008341</name>
</gene>
<sequence>MMGDDNNGDGQNTTTTTNTVTYRAQPVVPMDIFTFQNLRMQPGFTPNSSKQINLYYWWGDHQTACPEHTQVTSAWVVGWVKSSKIRPMKVQDNSTEEPTYTLDLDIRDGTGQLKIIQLKTTLGANGRTTNFDESGNVLPRNSPFKENQYYSFILKPALQRQQPQQQEQLTTIQGYLVSYHEIANHNEITAHLSDFVKAYHRMQSNFPYFIHKVIRSYSNRDVAVSLDTLESHLKDIMSSEQNTSQQLVEYLNFLQEKQILTQTDSGYMFIKEQQ</sequence>
<evidence type="ECO:0000256" key="1">
    <source>
        <dbReference type="SAM" id="MobiDB-lite"/>
    </source>
</evidence>
<dbReference type="InterPro" id="IPR012340">
    <property type="entry name" value="NA-bd_OB-fold"/>
</dbReference>
<evidence type="ECO:0000313" key="2">
    <source>
        <dbReference type="EMBL" id="KAK5578668.1"/>
    </source>
</evidence>
<dbReference type="Gene3D" id="2.40.50.140">
    <property type="entry name" value="Nucleic acid-binding proteins"/>
    <property type="match status" value="1"/>
</dbReference>
<feature type="region of interest" description="Disordered" evidence="1">
    <location>
        <begin position="1"/>
        <end position="21"/>
    </location>
</feature>
<dbReference type="Proteomes" id="UP001344447">
    <property type="component" value="Unassembled WGS sequence"/>
</dbReference>
<comment type="caution">
    <text evidence="2">The sequence shown here is derived from an EMBL/GenBank/DDBJ whole genome shotgun (WGS) entry which is preliminary data.</text>
</comment>
<organism evidence="2 3">
    <name type="scientific">Dictyostelium firmibasis</name>
    <dbReference type="NCBI Taxonomy" id="79012"/>
    <lineage>
        <taxon>Eukaryota</taxon>
        <taxon>Amoebozoa</taxon>
        <taxon>Evosea</taxon>
        <taxon>Eumycetozoa</taxon>
        <taxon>Dictyostelia</taxon>
        <taxon>Dictyosteliales</taxon>
        <taxon>Dictyosteliaceae</taxon>
        <taxon>Dictyostelium</taxon>
    </lineage>
</organism>
<keyword evidence="3" id="KW-1185">Reference proteome</keyword>
<name>A0AAN7TZK4_9MYCE</name>
<proteinExistence type="predicted"/>
<protein>
    <submittedName>
        <fullName evidence="2">Uncharacterized protein</fullName>
    </submittedName>
</protein>
<evidence type="ECO:0000313" key="3">
    <source>
        <dbReference type="Proteomes" id="UP001344447"/>
    </source>
</evidence>
<dbReference type="AlphaFoldDB" id="A0AAN7TZK4"/>
<accession>A0AAN7TZK4</accession>